<dbReference type="RefSeq" id="WP_284370161.1">
    <property type="nucleotide sequence ID" value="NZ_BSNJ01000002.1"/>
</dbReference>
<sequence length="376" mass="41452">MADALHIDTRPLSALSDQDRRDWIALRAANPDLESPYHHPDYHGAVDAHQGGVQITTARQNGQLVAVLPWQGGRFARPSGAPLSDYQTVIAGTDTRLDITRLLQGQKVGAFHYSAMPTDRSDPADLAIETARMEITGADAWRESRDGSYRRHLKSTRRRTRKSEEEVGPRRIVTQSRDVDAYQSLMRWKREKFAETGKFDVLANPGTSGLLRSLWEAGPAAPLRADLHVLYFGDRMAAADLGLTDGSVFHSWIVGYDPELMAFAPGIQLLEGLIDASDALGYSVIDLGSGTDGYKRHYASHPRHVTSGVVTVPSAAGWMAALYDRAERDLRSRTGDALGKARRRYSQIAACETELAGRTRAMTHAFGQHFRSSRSA</sequence>
<dbReference type="Pfam" id="PF13480">
    <property type="entry name" value="Acetyltransf_6"/>
    <property type="match status" value="1"/>
</dbReference>
<dbReference type="InterPro" id="IPR038740">
    <property type="entry name" value="BioF2-like_GNAT_dom"/>
</dbReference>
<dbReference type="EMBL" id="BSNJ01000002">
    <property type="protein sequence ID" value="GLQ19992.1"/>
    <property type="molecule type" value="Genomic_DNA"/>
</dbReference>
<evidence type="ECO:0000313" key="3">
    <source>
        <dbReference type="Proteomes" id="UP001161390"/>
    </source>
</evidence>
<gene>
    <name evidence="2" type="ORF">GCM10007854_09470</name>
</gene>
<dbReference type="Proteomes" id="UP001161390">
    <property type="component" value="Unassembled WGS sequence"/>
</dbReference>
<proteinExistence type="predicted"/>
<dbReference type="Gene3D" id="3.40.630.30">
    <property type="match status" value="1"/>
</dbReference>
<feature type="domain" description="BioF2-like acetyltransferase" evidence="1">
    <location>
        <begin position="151"/>
        <end position="296"/>
    </location>
</feature>
<evidence type="ECO:0000313" key="2">
    <source>
        <dbReference type="EMBL" id="GLQ19992.1"/>
    </source>
</evidence>
<accession>A0ABQ5UYR7</accession>
<protein>
    <recommendedName>
        <fullName evidence="1">BioF2-like acetyltransferase domain-containing protein</fullName>
    </recommendedName>
</protein>
<evidence type="ECO:0000259" key="1">
    <source>
        <dbReference type="Pfam" id="PF13480"/>
    </source>
</evidence>
<name>A0ABQ5UYR7_9PROT</name>
<dbReference type="InterPro" id="IPR016181">
    <property type="entry name" value="Acyl_CoA_acyltransferase"/>
</dbReference>
<dbReference type="SUPFAM" id="SSF55729">
    <property type="entry name" value="Acyl-CoA N-acyltransferases (Nat)"/>
    <property type="match status" value="1"/>
</dbReference>
<reference evidence="2" key="2">
    <citation type="submission" date="2023-01" db="EMBL/GenBank/DDBJ databases">
        <title>Draft genome sequence of Algimonas porphyrae strain NBRC 108216.</title>
        <authorList>
            <person name="Sun Q."/>
            <person name="Mori K."/>
        </authorList>
    </citation>
    <scope>NUCLEOTIDE SEQUENCE</scope>
    <source>
        <strain evidence="2">NBRC 108216</strain>
    </source>
</reference>
<keyword evidence="3" id="KW-1185">Reference proteome</keyword>
<reference evidence="2" key="1">
    <citation type="journal article" date="2014" name="Int. J. Syst. Evol. Microbiol.">
        <title>Complete genome of a new Firmicutes species belonging to the dominant human colonic microbiota ('Ruminococcus bicirculans') reveals two chromosomes and a selective capacity to utilize plant glucans.</title>
        <authorList>
            <consortium name="NISC Comparative Sequencing Program"/>
            <person name="Wegmann U."/>
            <person name="Louis P."/>
            <person name="Goesmann A."/>
            <person name="Henrissat B."/>
            <person name="Duncan S.H."/>
            <person name="Flint H.J."/>
        </authorList>
    </citation>
    <scope>NUCLEOTIDE SEQUENCE</scope>
    <source>
        <strain evidence="2">NBRC 108216</strain>
    </source>
</reference>
<organism evidence="2 3">
    <name type="scientific">Algimonas porphyrae</name>
    <dbReference type="NCBI Taxonomy" id="1128113"/>
    <lineage>
        <taxon>Bacteria</taxon>
        <taxon>Pseudomonadati</taxon>
        <taxon>Pseudomonadota</taxon>
        <taxon>Alphaproteobacteria</taxon>
        <taxon>Maricaulales</taxon>
        <taxon>Robiginitomaculaceae</taxon>
        <taxon>Algimonas</taxon>
    </lineage>
</organism>
<comment type="caution">
    <text evidence="2">The sequence shown here is derived from an EMBL/GenBank/DDBJ whole genome shotgun (WGS) entry which is preliminary data.</text>
</comment>